<feature type="region of interest" description="Disordered" evidence="5">
    <location>
        <begin position="411"/>
        <end position="431"/>
    </location>
</feature>
<organism evidence="8 9">
    <name type="scientific">Actinotalea fermentans</name>
    <dbReference type="NCBI Taxonomy" id="43671"/>
    <lineage>
        <taxon>Bacteria</taxon>
        <taxon>Bacillati</taxon>
        <taxon>Actinomycetota</taxon>
        <taxon>Actinomycetes</taxon>
        <taxon>Micrococcales</taxon>
        <taxon>Cellulomonadaceae</taxon>
        <taxon>Actinotalea</taxon>
    </lineage>
</organism>
<dbReference type="EMBL" id="BJYK01000001">
    <property type="protein sequence ID" value="GEN78357.1"/>
    <property type="molecule type" value="Genomic_DNA"/>
</dbReference>
<dbReference type="InterPro" id="IPR011701">
    <property type="entry name" value="MFS"/>
</dbReference>
<evidence type="ECO:0000256" key="2">
    <source>
        <dbReference type="ARBA" id="ARBA00022692"/>
    </source>
</evidence>
<accession>A0A511YT37</accession>
<feature type="transmembrane region" description="Helical" evidence="6">
    <location>
        <begin position="108"/>
        <end position="126"/>
    </location>
</feature>
<comment type="subcellular location">
    <subcellularLocation>
        <location evidence="1">Cell membrane</location>
        <topology evidence="1">Multi-pass membrane protein</topology>
    </subcellularLocation>
</comment>
<feature type="transmembrane region" description="Helical" evidence="6">
    <location>
        <begin position="262"/>
        <end position="281"/>
    </location>
</feature>
<dbReference type="Pfam" id="PF07690">
    <property type="entry name" value="MFS_1"/>
    <property type="match status" value="1"/>
</dbReference>
<keyword evidence="2 6" id="KW-0812">Transmembrane</keyword>
<evidence type="ECO:0000256" key="3">
    <source>
        <dbReference type="ARBA" id="ARBA00022989"/>
    </source>
</evidence>
<proteinExistence type="predicted"/>
<reference evidence="8 9" key="1">
    <citation type="submission" date="2019-07" db="EMBL/GenBank/DDBJ databases">
        <title>Whole genome shotgun sequence of Actinotalea fermentans NBRC 105374.</title>
        <authorList>
            <person name="Hosoyama A."/>
            <person name="Uohara A."/>
            <person name="Ohji S."/>
            <person name="Ichikawa N."/>
        </authorList>
    </citation>
    <scope>NUCLEOTIDE SEQUENCE [LARGE SCALE GENOMIC DNA]</scope>
    <source>
        <strain evidence="8 9">NBRC 105374</strain>
    </source>
</reference>
<comment type="caution">
    <text evidence="8">The sequence shown here is derived from an EMBL/GenBank/DDBJ whole genome shotgun (WGS) entry which is preliminary data.</text>
</comment>
<feature type="domain" description="Major facilitator superfamily (MFS) profile" evidence="7">
    <location>
        <begin position="14"/>
        <end position="406"/>
    </location>
</feature>
<keyword evidence="4 6" id="KW-0472">Membrane</keyword>
<evidence type="ECO:0000313" key="9">
    <source>
        <dbReference type="Proteomes" id="UP000321484"/>
    </source>
</evidence>
<feature type="transmembrane region" description="Helical" evidence="6">
    <location>
        <begin position="343"/>
        <end position="366"/>
    </location>
</feature>
<feature type="transmembrane region" description="Helical" evidence="6">
    <location>
        <begin position="313"/>
        <end position="336"/>
    </location>
</feature>
<evidence type="ECO:0000313" key="8">
    <source>
        <dbReference type="EMBL" id="GEN78357.1"/>
    </source>
</evidence>
<dbReference type="SUPFAM" id="SSF103473">
    <property type="entry name" value="MFS general substrate transporter"/>
    <property type="match status" value="1"/>
</dbReference>
<dbReference type="RefSeq" id="WP_034243710.1">
    <property type="nucleotide sequence ID" value="NZ_BJYK01000001.1"/>
</dbReference>
<evidence type="ECO:0000256" key="5">
    <source>
        <dbReference type="SAM" id="MobiDB-lite"/>
    </source>
</evidence>
<dbReference type="InterPro" id="IPR036259">
    <property type="entry name" value="MFS_trans_sf"/>
</dbReference>
<dbReference type="Proteomes" id="UP000321484">
    <property type="component" value="Unassembled WGS sequence"/>
</dbReference>
<dbReference type="InterPro" id="IPR020846">
    <property type="entry name" value="MFS_dom"/>
</dbReference>
<keyword evidence="9" id="KW-1185">Reference proteome</keyword>
<evidence type="ECO:0000256" key="1">
    <source>
        <dbReference type="ARBA" id="ARBA00004651"/>
    </source>
</evidence>
<feature type="transmembrane region" description="Helical" evidence="6">
    <location>
        <begin position="288"/>
        <end position="307"/>
    </location>
</feature>
<feature type="transmembrane region" description="Helical" evidence="6">
    <location>
        <begin position="58"/>
        <end position="76"/>
    </location>
</feature>
<feature type="transmembrane region" description="Helical" evidence="6">
    <location>
        <begin position="138"/>
        <end position="161"/>
    </location>
</feature>
<dbReference type="OrthoDB" id="5317164at2"/>
<dbReference type="GO" id="GO:0005886">
    <property type="term" value="C:plasma membrane"/>
    <property type="evidence" value="ECO:0007669"/>
    <property type="project" value="UniProtKB-SubCell"/>
</dbReference>
<feature type="transmembrane region" description="Helical" evidence="6">
    <location>
        <begin position="378"/>
        <end position="398"/>
    </location>
</feature>
<feature type="compositionally biased region" description="Low complexity" evidence="5">
    <location>
        <begin position="413"/>
        <end position="425"/>
    </location>
</feature>
<evidence type="ECO:0000256" key="6">
    <source>
        <dbReference type="SAM" id="Phobius"/>
    </source>
</evidence>
<feature type="transmembrane region" description="Helical" evidence="6">
    <location>
        <begin position="173"/>
        <end position="192"/>
    </location>
</feature>
<gene>
    <name evidence="8" type="ORF">AFE02nite_00910</name>
</gene>
<dbReference type="GO" id="GO:0022857">
    <property type="term" value="F:transmembrane transporter activity"/>
    <property type="evidence" value="ECO:0007669"/>
    <property type="project" value="InterPro"/>
</dbReference>
<dbReference type="PROSITE" id="PS50850">
    <property type="entry name" value="MFS"/>
    <property type="match status" value="1"/>
</dbReference>
<protein>
    <submittedName>
        <fullName evidence="8">Putative MFS transporter</fullName>
    </submittedName>
</protein>
<sequence length="431" mass="43987">MSLVPVDPPAPWRGRLVVLAGLVLVSLNLRVAVAAVSPILDLVRRDVPLSTADAGLLGAAPVLAFAVFGALAPAVGRRWGLEPALVAAMALSALGEVARAAATSPAGFLVFSFVALAGMGMGNVLVPPLVKRYFPDRIGAVTAAYAVGMAVSAALPPLVAVPAAQAVGWRQAVGAWSVVGVLAVVPWLVVVARSAAARSRLRPVLEHVATGPHRRGHVWRAPLAWAMAVTFAMNTANVYIVFAWLPDLLGDVGVGEVAAGRWLALFSALGLVSALLVPLVAVRVANPWWLMVAFAALYVVAYVGLLVSPTAPLWLWVTLLGTAPGSFPLVLTLVGLRTRTADGAAALSGFVQGLGYALAAAGPVAAGLLREATGDWTATIAMLLGMVGVLAVAGVLACRPVMLEDTWGGPGGRAVAAAPASSRTGRTASAR</sequence>
<dbReference type="PANTHER" id="PTHR23523:SF2">
    <property type="entry name" value="2-NITROIMIDAZOLE TRANSPORTER"/>
    <property type="match status" value="1"/>
</dbReference>
<dbReference type="InterPro" id="IPR052524">
    <property type="entry name" value="MFS_Cyanate_Porter"/>
</dbReference>
<evidence type="ECO:0000259" key="7">
    <source>
        <dbReference type="PROSITE" id="PS50850"/>
    </source>
</evidence>
<dbReference type="AlphaFoldDB" id="A0A511YT37"/>
<feature type="transmembrane region" description="Helical" evidence="6">
    <location>
        <begin position="223"/>
        <end position="242"/>
    </location>
</feature>
<keyword evidence="3 6" id="KW-1133">Transmembrane helix</keyword>
<evidence type="ECO:0000256" key="4">
    <source>
        <dbReference type="ARBA" id="ARBA00023136"/>
    </source>
</evidence>
<name>A0A511YT37_9CELL</name>
<dbReference type="PANTHER" id="PTHR23523">
    <property type="match status" value="1"/>
</dbReference>
<dbReference type="Gene3D" id="1.20.1250.20">
    <property type="entry name" value="MFS general substrate transporter like domains"/>
    <property type="match status" value="1"/>
</dbReference>